<protein>
    <submittedName>
        <fullName evidence="3">F-box/kelch-repeat protein</fullName>
    </submittedName>
</protein>
<organism evidence="3">
    <name type="scientific">Glycine soja</name>
    <name type="common">Wild soybean</name>
    <dbReference type="NCBI Taxonomy" id="3848"/>
    <lineage>
        <taxon>Eukaryota</taxon>
        <taxon>Viridiplantae</taxon>
        <taxon>Streptophyta</taxon>
        <taxon>Embryophyta</taxon>
        <taxon>Tracheophyta</taxon>
        <taxon>Spermatophyta</taxon>
        <taxon>Magnoliopsida</taxon>
        <taxon>eudicotyledons</taxon>
        <taxon>Gunneridae</taxon>
        <taxon>Pentapetalae</taxon>
        <taxon>rosids</taxon>
        <taxon>fabids</taxon>
        <taxon>Fabales</taxon>
        <taxon>Fabaceae</taxon>
        <taxon>Papilionoideae</taxon>
        <taxon>50 kb inversion clade</taxon>
        <taxon>NPAAA clade</taxon>
        <taxon>indigoferoid/millettioid clade</taxon>
        <taxon>Phaseoleae</taxon>
        <taxon>Glycine</taxon>
        <taxon>Glycine subgen. Soja</taxon>
    </lineage>
</organism>
<feature type="domain" description="F-box associated beta-propeller type 3" evidence="2">
    <location>
        <begin position="36"/>
        <end position="348"/>
    </location>
</feature>
<dbReference type="NCBIfam" id="TIGR01640">
    <property type="entry name" value="F_box_assoc_1"/>
    <property type="match status" value="1"/>
</dbReference>
<accession>A0A0B2QRW4</accession>
<gene>
    <name evidence="3" type="ORF">glysoja_049182</name>
</gene>
<reference evidence="3" key="1">
    <citation type="submission" date="2014-07" db="EMBL/GenBank/DDBJ databases">
        <title>Identification of a novel salt tolerance gene in wild soybean by whole-genome sequencing.</title>
        <authorList>
            <person name="Lam H.-M."/>
            <person name="Qi X."/>
            <person name="Li M.-W."/>
            <person name="Liu X."/>
            <person name="Xie M."/>
            <person name="Ni M."/>
            <person name="Xu X."/>
        </authorList>
    </citation>
    <scope>NUCLEOTIDE SEQUENCE [LARGE SCALE GENOMIC DNA]</scope>
    <source>
        <tissue evidence="3">Root</tissue>
    </source>
</reference>
<evidence type="ECO:0000256" key="1">
    <source>
        <dbReference type="SAM" id="MobiDB-lite"/>
    </source>
</evidence>
<dbReference type="PANTHER" id="PTHR31672:SF13">
    <property type="entry name" value="F-BOX PROTEIN CPR30-LIKE"/>
    <property type="match status" value="1"/>
</dbReference>
<dbReference type="Pfam" id="PF08268">
    <property type="entry name" value="FBA_3"/>
    <property type="match status" value="1"/>
</dbReference>
<feature type="non-terminal residue" evidence="3">
    <location>
        <position position="1"/>
    </location>
</feature>
<dbReference type="Proteomes" id="UP000053555">
    <property type="component" value="Unassembled WGS sequence"/>
</dbReference>
<evidence type="ECO:0000259" key="2">
    <source>
        <dbReference type="Pfam" id="PF08268"/>
    </source>
</evidence>
<evidence type="ECO:0000313" key="3">
    <source>
        <dbReference type="EMBL" id="KHN24391.1"/>
    </source>
</evidence>
<name>A0A0B2QRW4_GLYSO</name>
<dbReference type="PANTHER" id="PTHR31672">
    <property type="entry name" value="BNACNNG10540D PROTEIN"/>
    <property type="match status" value="1"/>
</dbReference>
<feature type="region of interest" description="Disordered" evidence="1">
    <location>
        <begin position="373"/>
        <end position="396"/>
    </location>
</feature>
<dbReference type="InterPro" id="IPR013187">
    <property type="entry name" value="F-box-assoc_dom_typ3"/>
</dbReference>
<sequence length="566" mass="65512">RFRCVSKTWKSLISHPIMVKLHLQRSSKNPHVLLTFEDNNRNNDNCYSFAATCSIRRLLENPSSTVDDGCYQFNDKNHFVVGVCNGLVCLLNSLDRDDYEEYWVRFWNPATRTMSEDSPRLSLHWRKYKTGRNDWVCGYPRCGFGYDGLSDTYKVVIILSNVKLQRTEVRVHCVGDTRWRKTLTCPVFPFMEQLDGKFVGGTVNWLALHMSSSYYRWEDVNVNEIVIFSYDLNTQTYKYLLLPDGLSEVPHVEPILGVLKGCMCLSHEHRRTHFVVWQMMDFGVEKSWTQLLNVSYQHLQVHDFPSCPMIPLCMTENNDLFLLANNEGEEFVVYNRKDNRVQCTEVFKNGKFKAKTIASERLRLGGDSSVAPTFPMLETNASDNADETSRKTLRKRGRKTTSKVLFQVPFSFQPPEFCLKENINLEIYYIHSASQKTLRSHQEVIEFLLDVEIPRKGGSKKAKVVGAVDNQVSGSASHESSRRKEMSFTSQIVNKMKSSDEKGTNELDNKVMSDELKNKMKDLEKEIMPWDDDEMGLYKMVDINEIENELMIQEMLNQPGELLFNL</sequence>
<dbReference type="InterPro" id="IPR050796">
    <property type="entry name" value="SCF_F-box_component"/>
</dbReference>
<dbReference type="InterPro" id="IPR017451">
    <property type="entry name" value="F-box-assoc_interact_dom"/>
</dbReference>
<proteinExistence type="predicted"/>
<dbReference type="EMBL" id="KN655300">
    <property type="protein sequence ID" value="KHN24391.1"/>
    <property type="molecule type" value="Genomic_DNA"/>
</dbReference>
<dbReference type="AlphaFoldDB" id="A0A0B2QRW4"/>